<dbReference type="CDD" id="cd10447">
    <property type="entry name" value="GIY-YIG_unchar_2"/>
    <property type="match status" value="1"/>
</dbReference>
<evidence type="ECO:0000259" key="1">
    <source>
        <dbReference type="PROSITE" id="PS50164"/>
    </source>
</evidence>
<sequence length="303" mass="34106">MAKQKGRSIELFLVDGDPNGMLTATIPFQWTGHVLVTNRTQLKDALMRKEASRPGVYLLLGEQEGEPLLYIGESDDIGKRIKTHDSKKDWWSTAILITSSGEQLNKAHIRYLESLLVERAKLSNKIALENSTNPTTSPLSESSEAHMKDFLENIFLVLPALKFDFFILNTKSTERFEEAPNNSDKPIIFTMSTPKHGLTARATIQDSRFIVEEGSKAKMEWSNLNNKGSSYHNLHEELIKRGILAINGENRVFTQSYAFNSPSAAAAIVNGRNTNGPSKWKVEGTNKSYKDWEAEELMKEENN</sequence>
<organism evidence="2 3">
    <name type="scientific">Candidatus Nitrohelix vancouverensis</name>
    <dbReference type="NCBI Taxonomy" id="2705534"/>
    <lineage>
        <taxon>Bacteria</taxon>
        <taxon>Pseudomonadati</taxon>
        <taxon>Nitrospinota/Tectimicrobiota group</taxon>
        <taxon>Nitrospinota</taxon>
        <taxon>Nitrospinia</taxon>
        <taxon>Nitrospinales</taxon>
        <taxon>Nitrospinaceae</taxon>
        <taxon>Candidatus Nitrohelix</taxon>
    </lineage>
</organism>
<feature type="domain" description="GIY-YIG" evidence="1">
    <location>
        <begin position="52"/>
        <end position="127"/>
    </location>
</feature>
<dbReference type="EMBL" id="CP048620">
    <property type="protein sequence ID" value="QPJ64831.1"/>
    <property type="molecule type" value="Genomic_DNA"/>
</dbReference>
<protein>
    <submittedName>
        <fullName evidence="2">GIY-YIG nuclease family protein</fullName>
    </submittedName>
</protein>
<dbReference type="InterPro" id="IPR000305">
    <property type="entry name" value="GIY-YIG_endonuc"/>
</dbReference>
<dbReference type="Pfam" id="PF14267">
    <property type="entry name" value="DUF4357"/>
    <property type="match status" value="1"/>
</dbReference>
<dbReference type="AlphaFoldDB" id="A0A7T0G332"/>
<evidence type="ECO:0000313" key="2">
    <source>
        <dbReference type="EMBL" id="QPJ64831.1"/>
    </source>
</evidence>
<gene>
    <name evidence="2" type="ORF">G3M78_05290</name>
</gene>
<dbReference type="KEGG" id="nva:G3M78_05290"/>
<dbReference type="PROSITE" id="PS50164">
    <property type="entry name" value="GIY_YIG"/>
    <property type="match status" value="1"/>
</dbReference>
<evidence type="ECO:0000313" key="3">
    <source>
        <dbReference type="Proteomes" id="UP000594464"/>
    </source>
</evidence>
<reference evidence="3" key="1">
    <citation type="submission" date="2020-02" db="EMBL/GenBank/DDBJ databases">
        <title>Genomic and physiological characterization of two novel Nitrospinaceae genera.</title>
        <authorList>
            <person name="Mueller A.J."/>
            <person name="Jung M.-Y."/>
            <person name="Strachan C.R."/>
            <person name="Herbold C.W."/>
            <person name="Kirkegaard R.H."/>
            <person name="Daims H."/>
        </authorList>
    </citation>
    <scope>NUCLEOTIDE SEQUENCE [LARGE SCALE GENOMIC DNA]</scope>
</reference>
<dbReference type="Proteomes" id="UP000594464">
    <property type="component" value="Chromosome"/>
</dbReference>
<accession>A0A7T0G332</accession>
<name>A0A7T0G332_9BACT</name>
<dbReference type="InterPro" id="IPR025579">
    <property type="entry name" value="DUF4357"/>
</dbReference>
<proteinExistence type="predicted"/>